<evidence type="ECO:0000313" key="2">
    <source>
        <dbReference type="EMBL" id="OMO98552.1"/>
    </source>
</evidence>
<dbReference type="Proteomes" id="UP000188268">
    <property type="component" value="Unassembled WGS sequence"/>
</dbReference>
<dbReference type="Gramene" id="OMO98552">
    <property type="protein sequence ID" value="OMO98552"/>
    <property type="gene ID" value="CCACVL1_04194"/>
</dbReference>
<organism evidence="2 3">
    <name type="scientific">Corchorus capsularis</name>
    <name type="common">Jute</name>
    <dbReference type="NCBI Taxonomy" id="210143"/>
    <lineage>
        <taxon>Eukaryota</taxon>
        <taxon>Viridiplantae</taxon>
        <taxon>Streptophyta</taxon>
        <taxon>Embryophyta</taxon>
        <taxon>Tracheophyta</taxon>
        <taxon>Spermatophyta</taxon>
        <taxon>Magnoliopsida</taxon>
        <taxon>eudicotyledons</taxon>
        <taxon>Gunneridae</taxon>
        <taxon>Pentapetalae</taxon>
        <taxon>rosids</taxon>
        <taxon>malvids</taxon>
        <taxon>Malvales</taxon>
        <taxon>Malvaceae</taxon>
        <taxon>Grewioideae</taxon>
        <taxon>Apeibeae</taxon>
        <taxon>Corchorus</taxon>
    </lineage>
</organism>
<sequence length="208" mass="22297">MPQYSNFNGQNKPSRQAPSSSNISRSSTSLDVANLPPMGRENSSSSTGSPYALIHAQTTLKSKVATPKSASPQEVIEIDELFANKQSDGVVANILKDVDDAYFTSNSKELENELTPDPSLNPTACNANDSSWGAIITYSAPSGHALTMPILKNSISINQVEKRSELVEDPLVIPIDMNSAPPNESETSVSIAEIAMSNLPNGWVRDSF</sequence>
<dbReference type="OrthoDB" id="10458465at2759"/>
<accession>A0A1R3JUH6</accession>
<protein>
    <submittedName>
        <fullName evidence="2">Uncharacterized protein</fullName>
    </submittedName>
</protein>
<feature type="compositionally biased region" description="Polar residues" evidence="1">
    <location>
        <begin position="1"/>
        <end position="13"/>
    </location>
</feature>
<evidence type="ECO:0000313" key="3">
    <source>
        <dbReference type="Proteomes" id="UP000188268"/>
    </source>
</evidence>
<dbReference type="AlphaFoldDB" id="A0A1R3JUH6"/>
<comment type="caution">
    <text evidence="2">The sequence shown here is derived from an EMBL/GenBank/DDBJ whole genome shotgun (WGS) entry which is preliminary data.</text>
</comment>
<evidence type="ECO:0000256" key="1">
    <source>
        <dbReference type="SAM" id="MobiDB-lite"/>
    </source>
</evidence>
<reference evidence="2 3" key="1">
    <citation type="submission" date="2013-09" db="EMBL/GenBank/DDBJ databases">
        <title>Corchorus capsularis genome sequencing.</title>
        <authorList>
            <person name="Alam M."/>
            <person name="Haque M.S."/>
            <person name="Islam M.S."/>
            <person name="Emdad E.M."/>
            <person name="Islam M.M."/>
            <person name="Ahmed B."/>
            <person name="Halim A."/>
            <person name="Hossen Q.M.M."/>
            <person name="Hossain M.Z."/>
            <person name="Ahmed R."/>
            <person name="Khan M.M."/>
            <person name="Islam R."/>
            <person name="Rashid M.M."/>
            <person name="Khan S.A."/>
            <person name="Rahman M.S."/>
            <person name="Alam M."/>
        </authorList>
    </citation>
    <scope>NUCLEOTIDE SEQUENCE [LARGE SCALE GENOMIC DNA]</scope>
    <source>
        <strain evidence="3">cv. CVL-1</strain>
        <tissue evidence="2">Whole seedling</tissue>
    </source>
</reference>
<proteinExistence type="predicted"/>
<name>A0A1R3JUH6_COCAP</name>
<dbReference type="EMBL" id="AWWV01007077">
    <property type="protein sequence ID" value="OMO98552.1"/>
    <property type="molecule type" value="Genomic_DNA"/>
</dbReference>
<keyword evidence="3" id="KW-1185">Reference proteome</keyword>
<gene>
    <name evidence="2" type="ORF">CCACVL1_04194</name>
</gene>
<feature type="region of interest" description="Disordered" evidence="1">
    <location>
        <begin position="1"/>
        <end position="51"/>
    </location>
</feature>
<feature type="compositionally biased region" description="Low complexity" evidence="1">
    <location>
        <begin position="14"/>
        <end position="29"/>
    </location>
</feature>